<evidence type="ECO:0000313" key="4">
    <source>
        <dbReference type="Proteomes" id="UP001365128"/>
    </source>
</evidence>
<accession>A0ABR1MEH9</accession>
<dbReference type="Proteomes" id="UP001365128">
    <property type="component" value="Unassembled WGS sequence"/>
</dbReference>
<dbReference type="PANTHER" id="PTHR48070:SF4">
    <property type="entry name" value="ESTERASE ALNB"/>
    <property type="match status" value="1"/>
</dbReference>
<name>A0ABR1MEH9_9PEZI</name>
<evidence type="ECO:0000259" key="2">
    <source>
        <dbReference type="Pfam" id="PF03959"/>
    </source>
</evidence>
<dbReference type="InterPro" id="IPR005645">
    <property type="entry name" value="FSH-like_dom"/>
</dbReference>
<evidence type="ECO:0000256" key="1">
    <source>
        <dbReference type="ARBA" id="ARBA00022801"/>
    </source>
</evidence>
<evidence type="ECO:0000313" key="3">
    <source>
        <dbReference type="EMBL" id="KAK7547102.1"/>
    </source>
</evidence>
<comment type="caution">
    <text evidence="3">The sequence shown here is derived from an EMBL/GenBank/DDBJ whole genome shotgun (WGS) entry which is preliminary data.</text>
</comment>
<reference evidence="3 4" key="1">
    <citation type="submission" date="2024-04" db="EMBL/GenBank/DDBJ databases">
        <title>Phyllosticta paracitricarpa is synonymous to the EU quarantine fungus P. citricarpa based on phylogenomic analyses.</title>
        <authorList>
            <consortium name="Lawrence Berkeley National Laboratory"/>
            <person name="Van Ingen-Buijs V.A."/>
            <person name="Van Westerhoven A.C."/>
            <person name="Haridas S."/>
            <person name="Skiadas P."/>
            <person name="Martin F."/>
            <person name="Groenewald J.Z."/>
            <person name="Crous P.W."/>
            <person name="Seidl M.F."/>
        </authorList>
    </citation>
    <scope>NUCLEOTIDE SEQUENCE [LARGE SCALE GENOMIC DNA]</scope>
    <source>
        <strain evidence="3 4">CBS 122670</strain>
    </source>
</reference>
<dbReference type="EMBL" id="JBBPDW010000013">
    <property type="protein sequence ID" value="KAK7547102.1"/>
    <property type="molecule type" value="Genomic_DNA"/>
</dbReference>
<dbReference type="InterPro" id="IPR029058">
    <property type="entry name" value="AB_hydrolase_fold"/>
</dbReference>
<dbReference type="InterPro" id="IPR050593">
    <property type="entry name" value="LovG"/>
</dbReference>
<feature type="domain" description="Serine hydrolase" evidence="2">
    <location>
        <begin position="2"/>
        <end position="271"/>
    </location>
</feature>
<proteinExistence type="predicted"/>
<organism evidence="3 4">
    <name type="scientific">Phyllosticta citricarpa</name>
    <dbReference type="NCBI Taxonomy" id="55181"/>
    <lineage>
        <taxon>Eukaryota</taxon>
        <taxon>Fungi</taxon>
        <taxon>Dikarya</taxon>
        <taxon>Ascomycota</taxon>
        <taxon>Pezizomycotina</taxon>
        <taxon>Dothideomycetes</taxon>
        <taxon>Dothideomycetes incertae sedis</taxon>
        <taxon>Botryosphaeriales</taxon>
        <taxon>Phyllostictaceae</taxon>
        <taxon>Phyllosticta</taxon>
    </lineage>
</organism>
<dbReference type="PANTHER" id="PTHR48070">
    <property type="entry name" value="ESTERASE OVCA2"/>
    <property type="match status" value="1"/>
</dbReference>
<keyword evidence="1" id="KW-0378">Hydrolase</keyword>
<keyword evidence="4" id="KW-1185">Reference proteome</keyword>
<sequence length="301" mass="33329">MVKYLCLPGAYGSAKNFQVQLGENQRVQDSHSVLLKFKSGPFAAQCSSDGTLSYHWTQGSYSAVPPPGYEDYFGPGPLYRFIEYDGVEAFEDILEIIRNFPEGLNSEDTMRRLTGGDVAPTAFKSLRRTMDGLFKILDEDPEIGGILGYSEGATVAATMILEEKRLWEHCGRPRKLKSAIFFAGWPPVAIDQQDVRCVLADECDDVLDVPTLHVGYRPQIHSDSSLTKQIVGCDDPYIHGAMALFNVCDEDTAELFDHGKGHTVPRDARTLRELGDAVQRMVSKTTALVEGFEDTPPTARL</sequence>
<protein>
    <recommendedName>
        <fullName evidence="2">Serine hydrolase domain-containing protein</fullName>
    </recommendedName>
</protein>
<dbReference type="Pfam" id="PF03959">
    <property type="entry name" value="FSH1"/>
    <property type="match status" value="1"/>
</dbReference>
<gene>
    <name evidence="3" type="ORF">IWX46DRAFT_580577</name>
</gene>
<dbReference type="Gene3D" id="3.40.50.1820">
    <property type="entry name" value="alpha/beta hydrolase"/>
    <property type="match status" value="1"/>
</dbReference>